<dbReference type="EMBL" id="MHCQ01000005">
    <property type="protein sequence ID" value="OGY24946.1"/>
    <property type="molecule type" value="Genomic_DNA"/>
</dbReference>
<evidence type="ECO:0000313" key="1">
    <source>
        <dbReference type="EMBL" id="OGY24946.1"/>
    </source>
</evidence>
<gene>
    <name evidence="1" type="ORF">A2Y57_02340</name>
</gene>
<reference evidence="1 2" key="1">
    <citation type="journal article" date="2016" name="Nat. Commun.">
        <title>Thousands of microbial genomes shed light on interconnected biogeochemical processes in an aquifer system.</title>
        <authorList>
            <person name="Anantharaman K."/>
            <person name="Brown C.T."/>
            <person name="Hug L.A."/>
            <person name="Sharon I."/>
            <person name="Castelle C.J."/>
            <person name="Probst A.J."/>
            <person name="Thomas B.C."/>
            <person name="Singh A."/>
            <person name="Wilkins M.J."/>
            <person name="Karaoz U."/>
            <person name="Brodie E.L."/>
            <person name="Williams K.H."/>
            <person name="Hubbard S.S."/>
            <person name="Banfield J.F."/>
        </authorList>
    </citation>
    <scope>NUCLEOTIDE SEQUENCE [LARGE SCALE GENOMIC DNA]</scope>
</reference>
<name>A0A1G1WB76_9BACT</name>
<comment type="caution">
    <text evidence="1">The sequence shown here is derived from an EMBL/GenBank/DDBJ whole genome shotgun (WGS) entry which is preliminary data.</text>
</comment>
<sequence>MTQPKDGPYFPITAVNALFDKARAGEQIAPESLPPETQEALCQVVQFYIFGRTMIEAGKEETNESGQTD</sequence>
<protein>
    <submittedName>
        <fullName evidence="1">Uncharacterized protein</fullName>
    </submittedName>
</protein>
<organism evidence="1 2">
    <name type="scientific">Candidatus Woykebacteria bacterium RBG_13_40_7b</name>
    <dbReference type="NCBI Taxonomy" id="1802594"/>
    <lineage>
        <taxon>Bacteria</taxon>
        <taxon>Candidatus Woykeibacteriota</taxon>
    </lineage>
</organism>
<proteinExistence type="predicted"/>
<accession>A0A1G1WB76</accession>
<evidence type="ECO:0000313" key="2">
    <source>
        <dbReference type="Proteomes" id="UP000177103"/>
    </source>
</evidence>
<dbReference type="Proteomes" id="UP000177103">
    <property type="component" value="Unassembled WGS sequence"/>
</dbReference>
<dbReference type="AlphaFoldDB" id="A0A1G1WB76"/>